<evidence type="ECO:0008006" key="3">
    <source>
        <dbReference type="Google" id="ProtNLM"/>
    </source>
</evidence>
<reference evidence="1 2" key="1">
    <citation type="submission" date="2023-07" db="EMBL/GenBank/DDBJ databases">
        <title>Sorghum-associated microbial communities from plants grown in Nebraska, USA.</title>
        <authorList>
            <person name="Schachtman D."/>
        </authorList>
    </citation>
    <scope>NUCLEOTIDE SEQUENCE [LARGE SCALE GENOMIC DNA]</scope>
    <source>
        <strain evidence="1 2">BE124</strain>
    </source>
</reference>
<dbReference type="InterPro" id="IPR036249">
    <property type="entry name" value="Thioredoxin-like_sf"/>
</dbReference>
<evidence type="ECO:0000313" key="2">
    <source>
        <dbReference type="Proteomes" id="UP001261871"/>
    </source>
</evidence>
<organism evidence="1 2">
    <name type="scientific">Flavobacterium granuli</name>
    <dbReference type="NCBI Taxonomy" id="280093"/>
    <lineage>
        <taxon>Bacteria</taxon>
        <taxon>Pseudomonadati</taxon>
        <taxon>Bacteroidota</taxon>
        <taxon>Flavobacteriia</taxon>
        <taxon>Flavobacteriales</taxon>
        <taxon>Flavobacteriaceae</taxon>
        <taxon>Flavobacterium</taxon>
    </lineage>
</organism>
<protein>
    <recommendedName>
        <fullName evidence="3">Thioredoxin</fullName>
    </recommendedName>
</protein>
<dbReference type="Proteomes" id="UP001261871">
    <property type="component" value="Unassembled WGS sequence"/>
</dbReference>
<sequence>MESSVTKALFNSYTYLEYKKIVSDLLSEGKSTGNEQSEDLLQYSTLNEIRLKRLDKTISVPEGISNQLKTLDKEYIWLVIAEGWCGDAAQILPILNKMAAESVDIDFKIVFRDSNDDLMNQFLTNGSRAIPKLIIIDKESGEVCNHWGPRPKGASDLIKNYKEEYSIVDEEAKRQLQLWYLHDKGLSVQNEVLEIMGSIKECVCMEL</sequence>
<dbReference type="Gene3D" id="3.40.30.10">
    <property type="entry name" value="Glutaredoxin"/>
    <property type="match status" value="1"/>
</dbReference>
<name>A0ABU1S2Z3_9FLAO</name>
<proteinExistence type="predicted"/>
<evidence type="ECO:0000313" key="1">
    <source>
        <dbReference type="EMBL" id="MDR6845391.1"/>
    </source>
</evidence>
<dbReference type="EMBL" id="JAVDTX010000004">
    <property type="protein sequence ID" value="MDR6845391.1"/>
    <property type="molecule type" value="Genomic_DNA"/>
</dbReference>
<comment type="caution">
    <text evidence="1">The sequence shown here is derived from an EMBL/GenBank/DDBJ whole genome shotgun (WGS) entry which is preliminary data.</text>
</comment>
<dbReference type="Pfam" id="PF14595">
    <property type="entry name" value="Thioredoxin_9"/>
    <property type="match status" value="1"/>
</dbReference>
<keyword evidence="2" id="KW-1185">Reference proteome</keyword>
<dbReference type="CDD" id="cd01659">
    <property type="entry name" value="TRX_superfamily"/>
    <property type="match status" value="1"/>
</dbReference>
<dbReference type="RefSeq" id="WP_310006640.1">
    <property type="nucleotide sequence ID" value="NZ_JAVDTX010000004.1"/>
</dbReference>
<accession>A0ABU1S2Z3</accession>
<gene>
    <name evidence="1" type="ORF">J2W95_002098</name>
</gene>
<dbReference type="SUPFAM" id="SSF52833">
    <property type="entry name" value="Thioredoxin-like"/>
    <property type="match status" value="1"/>
</dbReference>